<comment type="caution">
    <text evidence="9">The sequence shown here is derived from an EMBL/GenBank/DDBJ whole genome shotgun (WGS) entry which is preliminary data.</text>
</comment>
<feature type="domain" description="Phosphatidic acid phosphatase type 2/haloperoxidase" evidence="8">
    <location>
        <begin position="101"/>
        <end position="245"/>
    </location>
</feature>
<evidence type="ECO:0000313" key="9">
    <source>
        <dbReference type="EMBL" id="KAF0489519.1"/>
    </source>
</evidence>
<dbReference type="Pfam" id="PF01569">
    <property type="entry name" value="PAP2"/>
    <property type="match status" value="1"/>
</dbReference>
<feature type="region of interest" description="Disordered" evidence="6">
    <location>
        <begin position="302"/>
        <end position="323"/>
    </location>
</feature>
<dbReference type="PANTHER" id="PTHR10165:SF35">
    <property type="entry name" value="RE23632P"/>
    <property type="match status" value="1"/>
</dbReference>
<evidence type="ECO:0000259" key="8">
    <source>
        <dbReference type="SMART" id="SM00014"/>
    </source>
</evidence>
<organism evidence="9 10">
    <name type="scientific">Gigaspora margarita</name>
    <dbReference type="NCBI Taxonomy" id="4874"/>
    <lineage>
        <taxon>Eukaryota</taxon>
        <taxon>Fungi</taxon>
        <taxon>Fungi incertae sedis</taxon>
        <taxon>Mucoromycota</taxon>
        <taxon>Glomeromycotina</taxon>
        <taxon>Glomeromycetes</taxon>
        <taxon>Diversisporales</taxon>
        <taxon>Gigasporaceae</taxon>
        <taxon>Gigaspora</taxon>
    </lineage>
</organism>
<keyword evidence="10" id="KW-1185">Reference proteome</keyword>
<keyword evidence="5 7" id="KW-0472">Membrane</keyword>
<feature type="transmembrane region" description="Helical" evidence="7">
    <location>
        <begin position="67"/>
        <end position="90"/>
    </location>
</feature>
<feature type="transmembrane region" description="Helical" evidence="7">
    <location>
        <begin position="96"/>
        <end position="117"/>
    </location>
</feature>
<feature type="transmembrane region" description="Helical" evidence="7">
    <location>
        <begin position="199"/>
        <end position="217"/>
    </location>
</feature>
<evidence type="ECO:0000256" key="4">
    <source>
        <dbReference type="ARBA" id="ARBA00022989"/>
    </source>
</evidence>
<dbReference type="InterPro" id="IPR000326">
    <property type="entry name" value="PAP2/HPO"/>
</dbReference>
<dbReference type="InterPro" id="IPR036938">
    <property type="entry name" value="PAP2/HPO_sf"/>
</dbReference>
<dbReference type="Gene3D" id="1.20.144.10">
    <property type="entry name" value="Phosphatidic acid phosphatase type 2/haloperoxidase"/>
    <property type="match status" value="1"/>
</dbReference>
<evidence type="ECO:0000256" key="2">
    <source>
        <dbReference type="ARBA" id="ARBA00008816"/>
    </source>
</evidence>
<reference evidence="9 10" key="1">
    <citation type="journal article" date="2019" name="Environ. Microbiol.">
        <title>At the nexus of three kingdoms: the genome of the mycorrhizal fungus Gigaspora margarita provides insights into plant, endobacterial and fungal interactions.</title>
        <authorList>
            <person name="Venice F."/>
            <person name="Ghignone S."/>
            <person name="Salvioli di Fossalunga A."/>
            <person name="Amselem J."/>
            <person name="Novero M."/>
            <person name="Xianan X."/>
            <person name="Sedzielewska Toro K."/>
            <person name="Morin E."/>
            <person name="Lipzen A."/>
            <person name="Grigoriev I.V."/>
            <person name="Henrissat B."/>
            <person name="Martin F.M."/>
            <person name="Bonfante P."/>
        </authorList>
    </citation>
    <scope>NUCLEOTIDE SEQUENCE [LARGE SCALE GENOMIC DNA]</scope>
    <source>
        <strain evidence="9 10">BEG34</strain>
    </source>
</reference>
<dbReference type="PANTHER" id="PTHR10165">
    <property type="entry name" value="LIPID PHOSPHATE PHOSPHATASE"/>
    <property type="match status" value="1"/>
</dbReference>
<evidence type="ECO:0000256" key="7">
    <source>
        <dbReference type="SAM" id="Phobius"/>
    </source>
</evidence>
<evidence type="ECO:0000256" key="3">
    <source>
        <dbReference type="ARBA" id="ARBA00022692"/>
    </source>
</evidence>
<feature type="transmembrane region" description="Helical" evidence="7">
    <location>
        <begin position="20"/>
        <end position="38"/>
    </location>
</feature>
<evidence type="ECO:0000256" key="5">
    <source>
        <dbReference type="ARBA" id="ARBA00023136"/>
    </source>
</evidence>
<keyword evidence="4 7" id="KW-1133">Transmembrane helix</keyword>
<name>A0A8H4EID0_GIGMA</name>
<dbReference type="InterPro" id="IPR043216">
    <property type="entry name" value="PAP-like"/>
</dbReference>
<dbReference type="EMBL" id="WTPW01000671">
    <property type="protein sequence ID" value="KAF0489519.1"/>
    <property type="molecule type" value="Genomic_DNA"/>
</dbReference>
<comment type="subcellular location">
    <subcellularLocation>
        <location evidence="1">Membrane</location>
        <topology evidence="1">Multi-pass membrane protein</topology>
    </subcellularLocation>
</comment>
<proteinExistence type="inferred from homology"/>
<feature type="transmembrane region" description="Helical" evidence="7">
    <location>
        <begin position="167"/>
        <end position="187"/>
    </location>
</feature>
<dbReference type="GO" id="GO:0008195">
    <property type="term" value="F:phosphatidate phosphatase activity"/>
    <property type="evidence" value="ECO:0007669"/>
    <property type="project" value="TreeGrafter"/>
</dbReference>
<dbReference type="GO" id="GO:0016020">
    <property type="term" value="C:membrane"/>
    <property type="evidence" value="ECO:0007669"/>
    <property type="project" value="UniProtKB-SubCell"/>
</dbReference>
<keyword evidence="3 7" id="KW-0812">Transmembrane</keyword>
<evidence type="ECO:0000256" key="1">
    <source>
        <dbReference type="ARBA" id="ARBA00004141"/>
    </source>
</evidence>
<dbReference type="OrthoDB" id="8907274at2759"/>
<dbReference type="AlphaFoldDB" id="A0A8H4EID0"/>
<gene>
    <name evidence="9" type="ORF">F8M41_022085</name>
</gene>
<dbReference type="GO" id="GO:0046839">
    <property type="term" value="P:phospholipid dephosphorylation"/>
    <property type="evidence" value="ECO:0007669"/>
    <property type="project" value="TreeGrafter"/>
</dbReference>
<feature type="transmembrane region" description="Helical" evidence="7">
    <location>
        <begin position="229"/>
        <end position="248"/>
    </location>
</feature>
<dbReference type="CDD" id="cd03390">
    <property type="entry name" value="PAP2_containing_1_like"/>
    <property type="match status" value="1"/>
</dbReference>
<protein>
    <submittedName>
        <fullName evidence="9">PAP2-domain-containing protein</fullName>
    </submittedName>
</protein>
<dbReference type="Proteomes" id="UP000439903">
    <property type="component" value="Unassembled WGS sequence"/>
</dbReference>
<accession>A0A8H4EID0</accession>
<dbReference type="SUPFAM" id="SSF48317">
    <property type="entry name" value="Acid phosphatase/Vanadium-dependent haloperoxidase"/>
    <property type="match status" value="1"/>
</dbReference>
<evidence type="ECO:0000313" key="10">
    <source>
        <dbReference type="Proteomes" id="UP000439903"/>
    </source>
</evidence>
<sequence length="323" mass="36533">MAIPNSQEGMTYTKLHLVKAYIIDWLLCVIFLLVFFLVDTLEPFQQRFSLEDRTIQNPYAEHERVPFWLAIIIDLVVPILIITASSLIIYRSLHDLHHGLLGLILSLTLTLAVTDFFKTFAGRPRPDFINRCNPLPGSVDAKPWGLSNSSICQQTDKDIMKDGFKSFVSGHSSFSFSGLGYLTFYFAGKLHLFDRRGHAFKSFVVLIPLAVAAYIATSRTEDYRHHWQDVVTGGLIGFIFSFFTYHQYYPPLHSYSSGIPLSVRLKPHSPAHRAEFAFHDGSTFEVHVVRNDDGTSVLKNTGALQHTKRHDDDDPQGGSDQNV</sequence>
<dbReference type="GO" id="GO:0006644">
    <property type="term" value="P:phospholipid metabolic process"/>
    <property type="evidence" value="ECO:0007669"/>
    <property type="project" value="InterPro"/>
</dbReference>
<dbReference type="SMART" id="SM00014">
    <property type="entry name" value="acidPPc"/>
    <property type="match status" value="1"/>
</dbReference>
<evidence type="ECO:0000256" key="6">
    <source>
        <dbReference type="SAM" id="MobiDB-lite"/>
    </source>
</evidence>
<comment type="similarity">
    <text evidence="2">Belongs to the PA-phosphatase related phosphoesterase family.</text>
</comment>